<gene>
    <name evidence="2" type="ORF">EV138_7376</name>
</gene>
<dbReference type="Pfam" id="PF12680">
    <property type="entry name" value="SnoaL_2"/>
    <property type="match status" value="1"/>
</dbReference>
<comment type="caution">
    <text evidence="2">The sequence shown here is derived from an EMBL/GenBank/DDBJ whole genome shotgun (WGS) entry which is preliminary data.</text>
</comment>
<name>A0A4R7ST91_9ACTN</name>
<dbReference type="InterPro" id="IPR032710">
    <property type="entry name" value="NTF2-like_dom_sf"/>
</dbReference>
<sequence length="125" mass="13545">MHTDDPPDRFTVYRLVMTTPAGIPEPIQRALTAIDAQDNDAFVAAFAPDGYVDDWGRQFRGHAAIRSWSENELIGKQATFTDTEVSTPGNPLTIVTQVGGNGYNGPSHFTFETAGNQITAMTITA</sequence>
<evidence type="ECO:0000313" key="2">
    <source>
        <dbReference type="EMBL" id="TDU82482.1"/>
    </source>
</evidence>
<reference evidence="2 3" key="1">
    <citation type="submission" date="2019-03" db="EMBL/GenBank/DDBJ databases">
        <title>Genomic Encyclopedia of Type Strains, Phase III (KMG-III): the genomes of soil and plant-associated and newly described type strains.</title>
        <authorList>
            <person name="Whitman W."/>
        </authorList>
    </citation>
    <scope>NUCLEOTIDE SEQUENCE [LARGE SCALE GENOMIC DNA]</scope>
    <source>
        <strain evidence="2 3">VKM Ac-2575</strain>
    </source>
</reference>
<proteinExistence type="predicted"/>
<evidence type="ECO:0000259" key="1">
    <source>
        <dbReference type="Pfam" id="PF12680"/>
    </source>
</evidence>
<keyword evidence="3" id="KW-1185">Reference proteome</keyword>
<dbReference type="AlphaFoldDB" id="A0A4R7ST91"/>
<dbReference type="EMBL" id="SOCE01000003">
    <property type="protein sequence ID" value="TDU82482.1"/>
    <property type="molecule type" value="Genomic_DNA"/>
</dbReference>
<dbReference type="Proteomes" id="UP000295151">
    <property type="component" value="Unassembled WGS sequence"/>
</dbReference>
<dbReference type="SUPFAM" id="SSF54427">
    <property type="entry name" value="NTF2-like"/>
    <property type="match status" value="1"/>
</dbReference>
<dbReference type="InterPro" id="IPR037401">
    <property type="entry name" value="SnoaL-like"/>
</dbReference>
<protein>
    <submittedName>
        <fullName evidence="2">SnoaL-like protein</fullName>
    </submittedName>
</protein>
<organism evidence="2 3">
    <name type="scientific">Kribbella voronezhensis</name>
    <dbReference type="NCBI Taxonomy" id="2512212"/>
    <lineage>
        <taxon>Bacteria</taxon>
        <taxon>Bacillati</taxon>
        <taxon>Actinomycetota</taxon>
        <taxon>Actinomycetes</taxon>
        <taxon>Propionibacteriales</taxon>
        <taxon>Kribbellaceae</taxon>
        <taxon>Kribbella</taxon>
    </lineage>
</organism>
<feature type="domain" description="SnoaL-like" evidence="1">
    <location>
        <begin position="27"/>
        <end position="119"/>
    </location>
</feature>
<accession>A0A4R7ST91</accession>
<dbReference type="Gene3D" id="3.10.450.50">
    <property type="match status" value="1"/>
</dbReference>
<evidence type="ECO:0000313" key="3">
    <source>
        <dbReference type="Proteomes" id="UP000295151"/>
    </source>
</evidence>